<dbReference type="InterPro" id="IPR002869">
    <property type="entry name" value="Pyrv_flavodox_OxRed_cen"/>
</dbReference>
<dbReference type="InterPro" id="IPR011894">
    <property type="entry name" value="PorC_KorC"/>
</dbReference>
<proteinExistence type="predicted"/>
<dbReference type="Gene3D" id="3.40.920.10">
    <property type="entry name" value="Pyruvate-ferredoxin oxidoreductase, PFOR, domain III"/>
    <property type="match status" value="1"/>
</dbReference>
<gene>
    <name evidence="3" type="ORF">QQX10_02265</name>
</gene>
<dbReference type="AlphaFoldDB" id="A0AAW7M247"/>
<evidence type="ECO:0000313" key="4">
    <source>
        <dbReference type="Proteomes" id="UP001172737"/>
    </source>
</evidence>
<dbReference type="InterPro" id="IPR019752">
    <property type="entry name" value="Pyrv/ketoisovalerate_OxRed_cat"/>
</dbReference>
<dbReference type="PANTHER" id="PTHR43366:SF1">
    <property type="entry name" value="PYRUVATE SYNTHASE SUBUNIT PORC"/>
    <property type="match status" value="1"/>
</dbReference>
<evidence type="ECO:0000256" key="1">
    <source>
        <dbReference type="ARBA" id="ARBA00023002"/>
    </source>
</evidence>
<dbReference type="Pfam" id="PF01558">
    <property type="entry name" value="POR"/>
    <property type="match status" value="1"/>
</dbReference>
<dbReference type="PANTHER" id="PTHR43366">
    <property type="entry name" value="PYRUVATE SYNTHASE SUBUNIT PORC"/>
    <property type="match status" value="1"/>
</dbReference>
<sequence>MTQIRIHGRGGQGVVTAAEMLARAGFLAGHEVQAIPSFGSERTGAPVVAYCRFADVPLRTREPVLEPDVVLVQDPTLLGPAQPFAGVRPGGLVIVNTTEDAPWVREHAGDGEVDATVVTVPATRISLDTVGLPKPSAAMLGAYAGRADHVTLAAVQQVFRDRFPGRVGEANATAAAVAYAHVRGEPDPRIVPSAEVSHA</sequence>
<evidence type="ECO:0000259" key="2">
    <source>
        <dbReference type="Pfam" id="PF01558"/>
    </source>
</evidence>
<name>A0AAW7M247_9MICO</name>
<accession>A0AAW7M247</accession>
<dbReference type="SUPFAM" id="SSF53323">
    <property type="entry name" value="Pyruvate-ferredoxin oxidoreductase, PFOR, domain III"/>
    <property type="match status" value="1"/>
</dbReference>
<protein>
    <submittedName>
        <fullName evidence="3">2-oxoacid:acceptor oxidoreductase family protein</fullName>
    </submittedName>
</protein>
<dbReference type="NCBIfam" id="TIGR02175">
    <property type="entry name" value="PorC_KorC"/>
    <property type="match status" value="1"/>
</dbReference>
<keyword evidence="4" id="KW-1185">Reference proteome</keyword>
<reference evidence="3" key="1">
    <citation type="submission" date="2023-06" db="EMBL/GenBank/DDBJ databases">
        <title>Sysu t00039.</title>
        <authorList>
            <person name="Gao L."/>
            <person name="Fang B.-Z."/>
            <person name="Li W.-J."/>
        </authorList>
    </citation>
    <scope>NUCLEOTIDE SEQUENCE</scope>
    <source>
        <strain evidence="3">SYSU T00039</strain>
    </source>
</reference>
<dbReference type="InterPro" id="IPR051626">
    <property type="entry name" value="Oxidoreductase_gamma_subunit"/>
</dbReference>
<dbReference type="Proteomes" id="UP001172737">
    <property type="component" value="Unassembled WGS sequence"/>
</dbReference>
<keyword evidence="1" id="KW-0560">Oxidoreductase</keyword>
<dbReference type="RefSeq" id="WP_301120406.1">
    <property type="nucleotide sequence ID" value="NZ_JAUHPX010000001.1"/>
</dbReference>
<evidence type="ECO:0000313" key="3">
    <source>
        <dbReference type="EMBL" id="MDN4486985.1"/>
    </source>
</evidence>
<dbReference type="GO" id="GO:0016625">
    <property type="term" value="F:oxidoreductase activity, acting on the aldehyde or oxo group of donors, iron-sulfur protein as acceptor"/>
    <property type="evidence" value="ECO:0007669"/>
    <property type="project" value="InterPro"/>
</dbReference>
<organism evidence="3 4">
    <name type="scientific">Demequina lignilytica</name>
    <dbReference type="NCBI Taxonomy" id="3051663"/>
    <lineage>
        <taxon>Bacteria</taxon>
        <taxon>Bacillati</taxon>
        <taxon>Actinomycetota</taxon>
        <taxon>Actinomycetes</taxon>
        <taxon>Micrococcales</taxon>
        <taxon>Demequinaceae</taxon>
        <taxon>Demequina</taxon>
    </lineage>
</organism>
<feature type="domain" description="Pyruvate/ketoisovalerate oxidoreductase catalytic" evidence="2">
    <location>
        <begin position="10"/>
        <end position="179"/>
    </location>
</feature>
<dbReference type="EMBL" id="JAUHPX010000001">
    <property type="protein sequence ID" value="MDN4486985.1"/>
    <property type="molecule type" value="Genomic_DNA"/>
</dbReference>
<comment type="caution">
    <text evidence="3">The sequence shown here is derived from an EMBL/GenBank/DDBJ whole genome shotgun (WGS) entry which is preliminary data.</text>
</comment>